<dbReference type="GO" id="GO:0000272">
    <property type="term" value="P:polysaccharide catabolic process"/>
    <property type="evidence" value="ECO:0007669"/>
    <property type="project" value="InterPro"/>
</dbReference>
<organism evidence="1">
    <name type="scientific">uncultured Methanosarcinales archaeon</name>
    <dbReference type="NCBI Taxonomy" id="183757"/>
    <lineage>
        <taxon>Archaea</taxon>
        <taxon>Methanobacteriati</taxon>
        <taxon>Methanobacteriota</taxon>
        <taxon>Stenosarchaea group</taxon>
        <taxon>Methanomicrobia</taxon>
        <taxon>Methanosarcinales</taxon>
        <taxon>environmental samples</taxon>
    </lineage>
</organism>
<gene>
    <name evidence="1" type="ORF">BODMHOLK_00043</name>
</gene>
<proteinExistence type="predicted"/>
<dbReference type="GO" id="GO:0004553">
    <property type="term" value="F:hydrolase activity, hydrolyzing O-glycosyl compounds"/>
    <property type="evidence" value="ECO:0007669"/>
    <property type="project" value="InterPro"/>
</dbReference>
<accession>A0A7H1KP88</accession>
<dbReference type="Gene3D" id="1.10.1330.10">
    <property type="entry name" value="Dockerin domain"/>
    <property type="match status" value="1"/>
</dbReference>
<dbReference type="InterPro" id="IPR002105">
    <property type="entry name" value="Dockerin_1_rpt"/>
</dbReference>
<dbReference type="Pfam" id="PF00404">
    <property type="entry name" value="Dockerin_1"/>
    <property type="match status" value="1"/>
</dbReference>
<evidence type="ECO:0000313" key="1">
    <source>
        <dbReference type="EMBL" id="QNT35752.1"/>
    </source>
</evidence>
<evidence type="ECO:0008006" key="2">
    <source>
        <dbReference type="Google" id="ProtNLM"/>
    </source>
</evidence>
<sequence length="64" mass="6485">MQPSPSQKGDLNGDNEIAPADAVIALTIAASGGENYNADIDGDGKVTTLDGLMILQAAADNIEI</sequence>
<dbReference type="AlphaFoldDB" id="A0A7H1KP88"/>
<name>A0A7H1KP88_9EURY</name>
<dbReference type="EMBL" id="MT776530">
    <property type="protein sequence ID" value="QNT35752.1"/>
    <property type="molecule type" value="Genomic_DNA"/>
</dbReference>
<dbReference type="SUPFAM" id="SSF63446">
    <property type="entry name" value="Type I dockerin domain"/>
    <property type="match status" value="1"/>
</dbReference>
<reference evidence="1" key="1">
    <citation type="submission" date="2020-07" db="EMBL/GenBank/DDBJ databases">
        <title>Unique genomic features of the anaerobic methanotrophic archaea.</title>
        <authorList>
            <person name="Chadwick G.L."/>
            <person name="Skennerton C.T."/>
            <person name="Laso-Perez R."/>
            <person name="Leu A.O."/>
            <person name="Speth D.R."/>
            <person name="Yu H."/>
            <person name="Morgan-Lang C."/>
            <person name="Hatzenpichler R."/>
            <person name="Goudeau D."/>
            <person name="Malmstrom R."/>
            <person name="Brazelton W.J."/>
            <person name="Woyke T."/>
            <person name="Hallam S.J."/>
            <person name="Tyson G.W."/>
            <person name="Wegener G."/>
            <person name="Boetius A."/>
            <person name="Orphan V."/>
        </authorList>
    </citation>
    <scope>NUCLEOTIDE SEQUENCE</scope>
</reference>
<dbReference type="InterPro" id="IPR036439">
    <property type="entry name" value="Dockerin_dom_sf"/>
</dbReference>
<protein>
    <recommendedName>
        <fullName evidence="2">Dockerin domain-containing protein</fullName>
    </recommendedName>
</protein>